<proteinExistence type="predicted"/>
<reference evidence="2 3" key="1">
    <citation type="submission" date="2015-08" db="EMBL/GenBank/DDBJ databases">
        <title>Genome sequencing of Penicillium nordicum.</title>
        <authorList>
            <person name="Nguyen H.D."/>
            <person name="Seifert K.A."/>
        </authorList>
    </citation>
    <scope>NUCLEOTIDE SEQUENCE [LARGE SCALE GENOMIC DNA]</scope>
    <source>
        <strain evidence="2 3">DAOMC 185683</strain>
    </source>
</reference>
<name>A0A0M9WCL9_9EURO</name>
<gene>
    <name evidence="2" type="ORF">ACN38_g9349</name>
</gene>
<dbReference type="Proteomes" id="UP000037696">
    <property type="component" value="Unassembled WGS sequence"/>
</dbReference>
<dbReference type="EMBL" id="LHQQ01000188">
    <property type="protein sequence ID" value="KOS39782.1"/>
    <property type="molecule type" value="Genomic_DNA"/>
</dbReference>
<feature type="compositionally biased region" description="Low complexity" evidence="1">
    <location>
        <begin position="16"/>
        <end position="36"/>
    </location>
</feature>
<protein>
    <submittedName>
        <fullName evidence="2">Uncharacterized protein</fullName>
    </submittedName>
</protein>
<feature type="region of interest" description="Disordered" evidence="1">
    <location>
        <begin position="14"/>
        <end position="36"/>
    </location>
</feature>
<dbReference type="AlphaFoldDB" id="A0A0M9WCL9"/>
<feature type="non-terminal residue" evidence="2">
    <location>
        <position position="92"/>
    </location>
</feature>
<organism evidence="2 3">
    <name type="scientific">Penicillium nordicum</name>
    <dbReference type="NCBI Taxonomy" id="229535"/>
    <lineage>
        <taxon>Eukaryota</taxon>
        <taxon>Fungi</taxon>
        <taxon>Dikarya</taxon>
        <taxon>Ascomycota</taxon>
        <taxon>Pezizomycotina</taxon>
        <taxon>Eurotiomycetes</taxon>
        <taxon>Eurotiomycetidae</taxon>
        <taxon>Eurotiales</taxon>
        <taxon>Aspergillaceae</taxon>
        <taxon>Penicillium</taxon>
    </lineage>
</organism>
<sequence>MSTTTTIFHTLVVHEPSTTHSSTPSTNPSIPSKSPTAIDNLNKLPGGIWALILLVAAPSTPSVRATKYAIGTYNSLPYKDSPTPKLAAKRSA</sequence>
<keyword evidence="3" id="KW-1185">Reference proteome</keyword>
<evidence type="ECO:0000313" key="2">
    <source>
        <dbReference type="EMBL" id="KOS39782.1"/>
    </source>
</evidence>
<accession>A0A0M9WCL9</accession>
<evidence type="ECO:0000313" key="3">
    <source>
        <dbReference type="Proteomes" id="UP000037696"/>
    </source>
</evidence>
<evidence type="ECO:0000256" key="1">
    <source>
        <dbReference type="SAM" id="MobiDB-lite"/>
    </source>
</evidence>
<comment type="caution">
    <text evidence="2">The sequence shown here is derived from an EMBL/GenBank/DDBJ whole genome shotgun (WGS) entry which is preliminary data.</text>
</comment>